<dbReference type="InterPro" id="IPR028359">
    <property type="entry name" value="UDP_ManNAc/GlcNAc_DH"/>
</dbReference>
<name>A0A7C2ZSA7_9CREN</name>
<evidence type="ECO:0000313" key="3">
    <source>
        <dbReference type="EMBL" id="HEW53397.1"/>
    </source>
</evidence>
<dbReference type="GO" id="GO:0051287">
    <property type="term" value="F:NAD binding"/>
    <property type="evidence" value="ECO:0007669"/>
    <property type="project" value="InterPro"/>
</dbReference>
<reference evidence="3" key="1">
    <citation type="journal article" date="2020" name="mSystems">
        <title>Genome- and Community-Level Interaction Insights into Carbon Utilization and Element Cycling Functions of Hydrothermarchaeota in Hydrothermal Sediment.</title>
        <authorList>
            <person name="Zhou Z."/>
            <person name="Liu Y."/>
            <person name="Xu W."/>
            <person name="Pan J."/>
            <person name="Luo Z.H."/>
            <person name="Li M."/>
        </authorList>
    </citation>
    <scope>NUCLEOTIDE SEQUENCE [LARGE SCALE GENOMIC DNA]</scope>
    <source>
        <strain evidence="3">SpSt-16</strain>
    </source>
</reference>
<dbReference type="InterPro" id="IPR036291">
    <property type="entry name" value="NAD(P)-bd_dom_sf"/>
</dbReference>
<evidence type="ECO:0000259" key="2">
    <source>
        <dbReference type="Pfam" id="PF00984"/>
    </source>
</evidence>
<dbReference type="GO" id="GO:0016616">
    <property type="term" value="F:oxidoreductase activity, acting on the CH-OH group of donors, NAD or NADP as acceptor"/>
    <property type="evidence" value="ECO:0007669"/>
    <property type="project" value="InterPro"/>
</dbReference>
<dbReference type="SUPFAM" id="SSF51735">
    <property type="entry name" value="NAD(P)-binding Rossmann-fold domains"/>
    <property type="match status" value="1"/>
</dbReference>
<dbReference type="Pfam" id="PF00984">
    <property type="entry name" value="UDPG_MGDP_dh"/>
    <property type="match status" value="1"/>
</dbReference>
<dbReference type="PANTHER" id="PTHR43491">
    <property type="entry name" value="UDP-N-ACETYL-D-MANNOSAMINE DEHYDROGENASE"/>
    <property type="match status" value="1"/>
</dbReference>
<evidence type="ECO:0000256" key="1">
    <source>
        <dbReference type="ARBA" id="ARBA00006601"/>
    </source>
</evidence>
<dbReference type="PANTHER" id="PTHR43491:SF2">
    <property type="entry name" value="UDP-N-ACETYL-D-MANNOSAMINE DEHYDROGENASE"/>
    <property type="match status" value="1"/>
</dbReference>
<feature type="domain" description="UDP-glucose/GDP-mannose dehydrogenase dimerisation" evidence="2">
    <location>
        <begin position="155"/>
        <end position="237"/>
    </location>
</feature>
<dbReference type="AlphaFoldDB" id="A0A7C2ZSA7"/>
<dbReference type="GO" id="GO:0000271">
    <property type="term" value="P:polysaccharide biosynthetic process"/>
    <property type="evidence" value="ECO:0007669"/>
    <property type="project" value="InterPro"/>
</dbReference>
<dbReference type="Gene3D" id="3.40.50.720">
    <property type="entry name" value="NAD(P)-binding Rossmann-like Domain"/>
    <property type="match status" value="2"/>
</dbReference>
<gene>
    <name evidence="3" type="ORF">ENO77_04485</name>
</gene>
<proteinExistence type="inferred from homology"/>
<comment type="similarity">
    <text evidence="1">Belongs to the UDP-glucose/GDP-mannose dehydrogenase family.</text>
</comment>
<dbReference type="EMBL" id="DSGT01000012">
    <property type="protein sequence ID" value="HEW53397.1"/>
    <property type="molecule type" value="Genomic_DNA"/>
</dbReference>
<organism evidence="3">
    <name type="scientific">Ignisphaera aggregans</name>
    <dbReference type="NCBI Taxonomy" id="334771"/>
    <lineage>
        <taxon>Archaea</taxon>
        <taxon>Thermoproteota</taxon>
        <taxon>Thermoprotei</taxon>
        <taxon>Desulfurococcales</taxon>
        <taxon>Desulfurococcaceae</taxon>
        <taxon>Ignisphaera</taxon>
    </lineage>
</organism>
<dbReference type="SUPFAM" id="SSF48179">
    <property type="entry name" value="6-phosphogluconate dehydrogenase C-terminal domain-like"/>
    <property type="match status" value="1"/>
</dbReference>
<accession>A0A7C2ZSA7</accession>
<dbReference type="GO" id="GO:0016628">
    <property type="term" value="F:oxidoreductase activity, acting on the CH-CH group of donors, NAD or NADP as acceptor"/>
    <property type="evidence" value="ECO:0007669"/>
    <property type="project" value="InterPro"/>
</dbReference>
<comment type="caution">
    <text evidence="3">The sequence shown here is derived from an EMBL/GenBank/DDBJ whole genome shotgun (WGS) entry which is preliminary data.</text>
</comment>
<dbReference type="InterPro" id="IPR008927">
    <property type="entry name" value="6-PGluconate_DH-like_C_sf"/>
</dbReference>
<sequence length="277" mass="31593">MDKVLIVGLGEVGSAIYRIFKACGTYKVYGYDVDSSKTIDAMESIERPIDYLHITIPYTASFTDIVKEYVSMFSPRVVFIHSTVAIGTSRAIHRVTGITTAFSPVRGKHPDMTRHLLFWPKWVSALPHEKVEECAKHLELAGFRVRVHRGAPESLELAKLWETVYRAIMIASWQELHRIARKFGADIETVAEFVGEVHSVLRDRPIYFPGYIGGHCLIPNAKILISQYPSKLFEFVLESNDKRLEELKDENTRSDVERLKKLVAKFVNIDYYGGKID</sequence>
<dbReference type="InterPro" id="IPR014026">
    <property type="entry name" value="UDP-Glc/GDP-Man_DH_dimer"/>
</dbReference>
<protein>
    <submittedName>
        <fullName evidence="3">GDP-mannose dehydrogenase</fullName>
    </submittedName>
</protein>